<name>A0AAV7TEC8_PLEWA</name>
<organism evidence="12 13">
    <name type="scientific">Pleurodeles waltl</name>
    <name type="common">Iberian ribbed newt</name>
    <dbReference type="NCBI Taxonomy" id="8319"/>
    <lineage>
        <taxon>Eukaryota</taxon>
        <taxon>Metazoa</taxon>
        <taxon>Chordata</taxon>
        <taxon>Craniata</taxon>
        <taxon>Vertebrata</taxon>
        <taxon>Euteleostomi</taxon>
        <taxon>Amphibia</taxon>
        <taxon>Batrachia</taxon>
        <taxon>Caudata</taxon>
        <taxon>Salamandroidea</taxon>
        <taxon>Salamandridae</taxon>
        <taxon>Pleurodelinae</taxon>
        <taxon>Pleurodeles</taxon>
    </lineage>
</organism>
<dbReference type="GO" id="GO:0005794">
    <property type="term" value="C:Golgi apparatus"/>
    <property type="evidence" value="ECO:0007669"/>
    <property type="project" value="UniProtKB-SubCell"/>
</dbReference>
<gene>
    <name evidence="12" type="ORF">NDU88_006435</name>
</gene>
<dbReference type="PANTHER" id="PTHR21470">
    <property type="entry name" value="RAB6-INTERACTING PROTEIN GORAB"/>
    <property type="match status" value="1"/>
</dbReference>
<accession>A0AAV7TEC8</accession>
<evidence type="ECO:0000256" key="4">
    <source>
        <dbReference type="ARBA" id="ARBA00014130"/>
    </source>
</evidence>
<evidence type="ECO:0000256" key="1">
    <source>
        <dbReference type="ARBA" id="ARBA00004496"/>
    </source>
</evidence>
<keyword evidence="5" id="KW-0963">Cytoplasm</keyword>
<evidence type="ECO:0000256" key="7">
    <source>
        <dbReference type="ARBA" id="ARBA00023054"/>
    </source>
</evidence>
<evidence type="ECO:0000256" key="3">
    <source>
        <dbReference type="ARBA" id="ARBA00005599"/>
    </source>
</evidence>
<comment type="caution">
    <text evidence="12">The sequence shown here is derived from an EMBL/GenBank/DDBJ whole genome shotgun (WGS) entry which is preliminary data.</text>
</comment>
<dbReference type="Pfam" id="PF04949">
    <property type="entry name" value="Transcrip_act"/>
    <property type="match status" value="1"/>
</dbReference>
<protein>
    <recommendedName>
        <fullName evidence="4">RAB6-interacting golgin</fullName>
    </recommendedName>
    <alternativeName>
        <fullName evidence="9">N-terminal kinase-like-binding protein 1</fullName>
    </alternativeName>
    <alternativeName>
        <fullName evidence="8">SCY1-like 1-binding protein 1</fullName>
    </alternativeName>
</protein>
<feature type="compositionally biased region" description="Basic and acidic residues" evidence="11">
    <location>
        <begin position="45"/>
        <end position="58"/>
    </location>
</feature>
<feature type="coiled-coil region" evidence="10">
    <location>
        <begin position="168"/>
        <end position="196"/>
    </location>
</feature>
<dbReference type="InterPro" id="IPR007033">
    <property type="entry name" value="GORAB"/>
</dbReference>
<dbReference type="PANTHER" id="PTHR21470:SF2">
    <property type="entry name" value="RAB6-INTERACTING GOLGIN"/>
    <property type="match status" value="1"/>
</dbReference>
<sequence length="460" mass="52876">MHYIGNHYIEGKAEELLLLQVIRGIGAELTRVMAGWAGFSEEELRRMKHQKEPSESHRRPPSTNKSRQQLQREKVLQQQIQKAGHADGQTMALPEEQLSTPRPNPVPSNPKANQQPTVAHQQTTSPGVHQPKVVHDSHQNSAETEHVMKYFDLEQHSKTDSKGELELRDKTRLDHLQLEQRLMQEKNKRKKALLAKAIAERSKKTQAETVRLRRIQKELQALDDMVSTDIGILRNRIDQACADFSYAKKRFDKAEAEYLASKLDLHRKTEIKEQLAEHLCTIIQQNELRKAKKLEELMLQLDVETDEEKLELEIEVEQMLQQQEIEARRQALLVNTVATEQAAEETPVLTFTEKENEDKPALAHALEKKKVNVSLETVPISTLDPEDQAAEIERKKKRLKAEMAVILQKKKTFDAIIQEFQIPQKSLTPKEQPEMGVEELEPTVAPEPQEEKEGQGFFMK</sequence>
<evidence type="ECO:0000256" key="6">
    <source>
        <dbReference type="ARBA" id="ARBA00023034"/>
    </source>
</evidence>
<feature type="compositionally biased region" description="Polar residues" evidence="11">
    <location>
        <begin position="110"/>
        <end position="127"/>
    </location>
</feature>
<proteinExistence type="inferred from homology"/>
<evidence type="ECO:0000313" key="13">
    <source>
        <dbReference type="Proteomes" id="UP001066276"/>
    </source>
</evidence>
<evidence type="ECO:0000256" key="10">
    <source>
        <dbReference type="SAM" id="Coils"/>
    </source>
</evidence>
<dbReference type="GO" id="GO:1905515">
    <property type="term" value="P:non-motile cilium assembly"/>
    <property type="evidence" value="ECO:0007669"/>
    <property type="project" value="TreeGrafter"/>
</dbReference>
<evidence type="ECO:0000256" key="5">
    <source>
        <dbReference type="ARBA" id="ARBA00022490"/>
    </source>
</evidence>
<keyword evidence="6" id="KW-0333">Golgi apparatus</keyword>
<evidence type="ECO:0000313" key="12">
    <source>
        <dbReference type="EMBL" id="KAJ1174615.1"/>
    </source>
</evidence>
<evidence type="ECO:0000256" key="2">
    <source>
        <dbReference type="ARBA" id="ARBA00004555"/>
    </source>
</evidence>
<reference evidence="12" key="1">
    <citation type="journal article" date="2022" name="bioRxiv">
        <title>Sequencing and chromosome-scale assembly of the giantPleurodeles waltlgenome.</title>
        <authorList>
            <person name="Brown T."/>
            <person name="Elewa A."/>
            <person name="Iarovenko S."/>
            <person name="Subramanian E."/>
            <person name="Araus A.J."/>
            <person name="Petzold A."/>
            <person name="Susuki M."/>
            <person name="Suzuki K.-i.T."/>
            <person name="Hayashi T."/>
            <person name="Toyoda A."/>
            <person name="Oliveira C."/>
            <person name="Osipova E."/>
            <person name="Leigh N.D."/>
            <person name="Simon A."/>
            <person name="Yun M.H."/>
        </authorList>
    </citation>
    <scope>NUCLEOTIDE SEQUENCE</scope>
    <source>
        <strain evidence="12">20211129_DDA</strain>
        <tissue evidence="12">Liver</tissue>
    </source>
</reference>
<keyword evidence="7 10" id="KW-0175">Coiled coil</keyword>
<dbReference type="AlphaFoldDB" id="A0AAV7TEC8"/>
<feature type="region of interest" description="Disordered" evidence="11">
    <location>
        <begin position="45"/>
        <end position="140"/>
    </location>
</feature>
<keyword evidence="13" id="KW-1185">Reference proteome</keyword>
<evidence type="ECO:0000256" key="11">
    <source>
        <dbReference type="SAM" id="MobiDB-lite"/>
    </source>
</evidence>
<comment type="subcellular location">
    <subcellularLocation>
        <location evidence="1">Cytoplasm</location>
    </subcellularLocation>
    <subcellularLocation>
        <location evidence="2">Golgi apparatus</location>
    </subcellularLocation>
</comment>
<comment type="similarity">
    <text evidence="3">Belongs to the GORAB family.</text>
</comment>
<evidence type="ECO:0000256" key="9">
    <source>
        <dbReference type="ARBA" id="ARBA00033032"/>
    </source>
</evidence>
<dbReference type="Proteomes" id="UP001066276">
    <property type="component" value="Chromosome 4_1"/>
</dbReference>
<dbReference type="EMBL" id="JANPWB010000007">
    <property type="protein sequence ID" value="KAJ1174615.1"/>
    <property type="molecule type" value="Genomic_DNA"/>
</dbReference>
<feature type="region of interest" description="Disordered" evidence="11">
    <location>
        <begin position="426"/>
        <end position="460"/>
    </location>
</feature>
<evidence type="ECO:0000256" key="8">
    <source>
        <dbReference type="ARBA" id="ARBA00032512"/>
    </source>
</evidence>